<protein>
    <recommendedName>
        <fullName evidence="2">AAA+ ATPase domain-containing protein</fullName>
    </recommendedName>
</protein>
<reference evidence="4" key="1">
    <citation type="submission" date="2011-02" db="EMBL/GenBank/DDBJ databases">
        <title>The Genome Sequence of Capsaspora owczarzaki ATCC 30864.</title>
        <authorList>
            <person name="Russ C."/>
            <person name="Cuomo C."/>
            <person name="Burger G."/>
            <person name="Gray M.W."/>
            <person name="Holland P.W.H."/>
            <person name="King N."/>
            <person name="Lang F.B.F."/>
            <person name="Roger A.J."/>
            <person name="Ruiz-Trillo I."/>
            <person name="Young S.K."/>
            <person name="Zeng Q."/>
            <person name="Gargeya S."/>
            <person name="Alvarado L."/>
            <person name="Berlin A."/>
            <person name="Chapman S.B."/>
            <person name="Chen Z."/>
            <person name="Freedman E."/>
            <person name="Gellesch M."/>
            <person name="Goldberg J."/>
            <person name="Griggs A."/>
            <person name="Gujja S."/>
            <person name="Heilman E."/>
            <person name="Heiman D."/>
            <person name="Howarth C."/>
            <person name="Mehta T."/>
            <person name="Neiman D."/>
            <person name="Pearson M."/>
            <person name="Roberts A."/>
            <person name="Saif S."/>
            <person name="Shea T."/>
            <person name="Shenoy N."/>
            <person name="Sisk P."/>
            <person name="Stolte C."/>
            <person name="Sykes S."/>
            <person name="White J."/>
            <person name="Yandava C."/>
            <person name="Haas B."/>
            <person name="Nusbaum C."/>
            <person name="Birren B."/>
        </authorList>
    </citation>
    <scope>NUCLEOTIDE SEQUENCE</scope>
    <source>
        <strain evidence="4">ATCC 30864</strain>
    </source>
</reference>
<dbReference type="EMBL" id="KE346360">
    <property type="protein sequence ID" value="KJE89385.1"/>
    <property type="molecule type" value="Genomic_DNA"/>
</dbReference>
<dbReference type="SUPFAM" id="SSF52540">
    <property type="entry name" value="P-loop containing nucleoside triphosphate hydrolases"/>
    <property type="match status" value="1"/>
</dbReference>
<keyword evidence="1" id="KW-0175">Coiled coil</keyword>
<proteinExistence type="predicted"/>
<dbReference type="Proteomes" id="UP000008743">
    <property type="component" value="Unassembled WGS sequence"/>
</dbReference>
<evidence type="ECO:0000313" key="4">
    <source>
        <dbReference type="Proteomes" id="UP000008743"/>
    </source>
</evidence>
<gene>
    <name evidence="3" type="ORF">CAOG_009349</name>
</gene>
<dbReference type="InterPro" id="IPR003593">
    <property type="entry name" value="AAA+_ATPase"/>
</dbReference>
<feature type="domain" description="AAA+ ATPase" evidence="2">
    <location>
        <begin position="122"/>
        <end position="249"/>
    </location>
</feature>
<evidence type="ECO:0000259" key="2">
    <source>
        <dbReference type="SMART" id="SM00382"/>
    </source>
</evidence>
<name>A0A0D2WI05_CAPO3</name>
<dbReference type="InterPro" id="IPR027417">
    <property type="entry name" value="P-loop_NTPase"/>
</dbReference>
<accession>A0A0D2WI05</accession>
<evidence type="ECO:0000256" key="1">
    <source>
        <dbReference type="SAM" id="Coils"/>
    </source>
</evidence>
<feature type="coiled-coil region" evidence="1">
    <location>
        <begin position="16"/>
        <end position="89"/>
    </location>
</feature>
<dbReference type="OrthoDB" id="2145545at2759"/>
<sequence>MLLVTLVHDLKSKKTAEDAANQVARATNQAAEAIAQAKMRIAEAANQVAAANAQVATATNQAEAANTRAEQLEAKNRALETRMEELEAKGNTTFPPYGVNLTPDVDKWLLTRPELQEKILQAGDRVLVTAPPGCGKTSVLQLLQRTLKIKRQSVLSLSAWTLQSDSESPLPSEAQVLAWWQVKTSTDRPDYILVDEAQRLYGAPAFWKQVLAKGENAPKHIVFFASTQLDSAMLDTPVVRATIGWEEFRLTEMEERELCQRISSTLSFEWVKELLPRVCRDAGGHIGLFRCTIEHLLATFADHKNEATVDSVSQYYAGQMQASYFLERFFPFVVDGQPPKQKKMFLSLLRTVLQEQELDLPAPNSTRPSTPNVNPEALAQAQLKDWCLKFLLRIHVLFEPNIDDWILQVLKTFDPACLSNRSSGGTKKFPKEGVLQNQFFSGGLARLPVKYSIAAEVSNVDEGKIVIKQELDFWINSDLRWAIELMRLGNGINRHMQKLTKTYSRFKPKQSRLIDFRRAGSQPRARRNYIAVVFGSTFDTAEVRFSVEQNGKYVWSRVEVIDLVGQSRT</sequence>
<dbReference type="AlphaFoldDB" id="A0A0D2WI05"/>
<keyword evidence="4" id="KW-1185">Reference proteome</keyword>
<organism evidence="3 4">
    <name type="scientific">Capsaspora owczarzaki (strain ATCC 30864)</name>
    <dbReference type="NCBI Taxonomy" id="595528"/>
    <lineage>
        <taxon>Eukaryota</taxon>
        <taxon>Filasterea</taxon>
        <taxon>Capsaspora</taxon>
    </lineage>
</organism>
<dbReference type="SMART" id="SM00382">
    <property type="entry name" value="AAA"/>
    <property type="match status" value="1"/>
</dbReference>
<dbReference type="STRING" id="595528.A0A0D2WI05"/>
<dbReference type="Gene3D" id="3.40.50.300">
    <property type="entry name" value="P-loop containing nucleotide triphosphate hydrolases"/>
    <property type="match status" value="1"/>
</dbReference>
<evidence type="ECO:0000313" key="3">
    <source>
        <dbReference type="EMBL" id="KJE89385.1"/>
    </source>
</evidence>
<dbReference type="InParanoid" id="A0A0D2WI05"/>